<evidence type="ECO:0000259" key="11">
    <source>
        <dbReference type="PROSITE" id="PS51196"/>
    </source>
</evidence>
<dbReference type="SMART" id="SM00957">
    <property type="entry name" value="SecA_DEAD"/>
    <property type="match status" value="1"/>
</dbReference>
<dbReference type="Gene3D" id="1.25.40.10">
    <property type="entry name" value="Tetratricopeptide repeat domain"/>
    <property type="match status" value="1"/>
</dbReference>
<feature type="domain" description="SecA family profile" evidence="11">
    <location>
        <begin position="181"/>
        <end position="906"/>
    </location>
</feature>
<dbReference type="InterPro" id="IPR027417">
    <property type="entry name" value="P-loop_NTPase"/>
</dbReference>
<evidence type="ECO:0000259" key="9">
    <source>
        <dbReference type="PROSITE" id="PS51192"/>
    </source>
</evidence>
<keyword evidence="3" id="KW-0547">Nucleotide-binding</keyword>
<sequence>GTCEGMSLSDISSDANWRETRCILSSFHCFHLLHTAYRSLHICTVVACLWTNNFTTVANNLKLLPLSLMNTVSKKQSNHFFPVSVLSRFDFFFCKMDETKQNPKDLQPNGSEQSLLTLLQGLVRNIKWSPEDVSLLFDALLQRFESVYRNDRSHLLTWMLKMLHCIQANYITPTWKSKSGKKLLELVRDTAVTNEALSVCLAVDEDKTLEGIIGEIRDEELNQVNDELLYEVKDIVSSVEAALTSPSSASQLSGIKKDLLSLCQAARKTHFRPRRTQMVSWCLMALSKTGRLIQVGTGEGKSCIVAMFAAFRAMMGDKVDIMSSSPVLAERDMKEWRKFYDVLKISVDCNINKQDKDSKKCYESQIVYGTVEQFAGDWLKHHVLRRDIFGQRTFQCAIVDEVDSLMLDKGHHVVYLSSDMPALQHLNPLLALIWATANQYSKVGGKTVGRRYSFHQVVLEQIKQEGFDELTVLQIAEDTGVLAKGTVREIQRKPSLLNEKTAHVAADKLVEFFKTVETRFPSCQFALHSMNTDGSVEELHRRPPGESGQRKVSLLLNGGFCQYMYPDTNSVLRATEGEIRRTLHFTPCDLNKTEGSCYIPGFLSDLVESKLKVWIQNAFLAQTMEKDHEYVLQGHGVVLVDYSCTDVVENCMKWCDGLQQFLEMKHQSKLSDMTVITNYMSNVGLLHKYKSQIYGLSGTLGQKAEIETLRRIYEGIQTCQIPSFKRRKLFEVQGVFMKDERKWIEKICEVVAEQSQSTTEKGQRAVLLICETIKLAKSLDQALKFKVPNKMLYVNNNRNNSAIFTKKLGAGDVIIATNLAGRGTDLQVSDSVKAAGGLFVVQNFLPKNARVEAQAFGRAARQGSPGSGQLIVCSNHLSEPLQLLISTRNLLSFIENILSPSFQNLFLLHLRLYQRSNTRKDSQAISSLLCHILAENSNLDMMMVKEIRDASVTEQLSSYVECHLPKIKKKEELFCQYLETLDLFYKSNNNKPAESDVSALNEFWGIWLLTKLNMEQSITELRNSLKADLEKALQKLMQRESPFSNLHYYTVRGSELREKRKLSESIDMYTKAINQDPCWAAVAYYNRAFASLTQKNRSQDPECLSDALEDLLKALKSLDLYIEQLKVTQKYARQEFKHSISSQITRFDIHLDARETALISLKSNIHQAIQIIEKVERTGGFVKVEENLVYFLFSLEHILPFICYMMTSREVYSRDPLKKQQVISRPSFDIFIEIKNLESMGLTHIYVLDSLFFLCGFLSKIRTNVRRAFDGVK</sequence>
<protein>
    <submittedName>
        <fullName evidence="12">Uncharacterized protein</fullName>
    </submittedName>
</protein>
<dbReference type="InterPro" id="IPR014001">
    <property type="entry name" value="Helicase_ATP-bd"/>
</dbReference>
<dbReference type="PROSITE" id="PS51192">
    <property type="entry name" value="HELICASE_ATP_BIND_1"/>
    <property type="match status" value="1"/>
</dbReference>
<dbReference type="Gene3D" id="3.90.1440.10">
    <property type="entry name" value="SecA, preprotein cross-linking domain"/>
    <property type="match status" value="1"/>
</dbReference>
<name>A0ABV0REW3_9TELE</name>
<dbReference type="InterPro" id="IPR011115">
    <property type="entry name" value="SecA_DEAD"/>
</dbReference>
<feature type="domain" description="Helicase C-terminal" evidence="10">
    <location>
        <begin position="743"/>
        <end position="913"/>
    </location>
</feature>
<keyword evidence="8" id="KW-0472">Membrane</keyword>
<evidence type="ECO:0000313" key="12">
    <source>
        <dbReference type="EMBL" id="MEQ2206689.1"/>
    </source>
</evidence>
<dbReference type="EMBL" id="JAHRIN010043180">
    <property type="protein sequence ID" value="MEQ2206689.1"/>
    <property type="molecule type" value="Genomic_DNA"/>
</dbReference>
<dbReference type="InterPro" id="IPR014018">
    <property type="entry name" value="SecA_motor_DEAD"/>
</dbReference>
<evidence type="ECO:0000259" key="10">
    <source>
        <dbReference type="PROSITE" id="PS51194"/>
    </source>
</evidence>
<dbReference type="InterPro" id="IPR011990">
    <property type="entry name" value="TPR-like_helical_dom_sf"/>
</dbReference>
<evidence type="ECO:0000256" key="1">
    <source>
        <dbReference type="ARBA" id="ARBA00022448"/>
    </source>
</evidence>
<dbReference type="Pfam" id="PF07517">
    <property type="entry name" value="SecA_DEAD"/>
    <property type="match status" value="1"/>
</dbReference>
<organism evidence="12 13">
    <name type="scientific">Xenoophorus captivus</name>
    <dbReference type="NCBI Taxonomy" id="1517983"/>
    <lineage>
        <taxon>Eukaryota</taxon>
        <taxon>Metazoa</taxon>
        <taxon>Chordata</taxon>
        <taxon>Craniata</taxon>
        <taxon>Vertebrata</taxon>
        <taxon>Euteleostomi</taxon>
        <taxon>Actinopterygii</taxon>
        <taxon>Neopterygii</taxon>
        <taxon>Teleostei</taxon>
        <taxon>Neoteleostei</taxon>
        <taxon>Acanthomorphata</taxon>
        <taxon>Ovalentaria</taxon>
        <taxon>Atherinomorphae</taxon>
        <taxon>Cyprinodontiformes</taxon>
        <taxon>Goodeidae</taxon>
        <taxon>Xenoophorus</taxon>
    </lineage>
</organism>
<dbReference type="InterPro" id="IPR000185">
    <property type="entry name" value="SecA"/>
</dbReference>
<evidence type="ECO:0000256" key="8">
    <source>
        <dbReference type="ARBA" id="ARBA00023136"/>
    </source>
</evidence>
<keyword evidence="4" id="KW-0067">ATP-binding</keyword>
<keyword evidence="7" id="KW-0811">Translocation</keyword>
<feature type="non-terminal residue" evidence="12">
    <location>
        <position position="1"/>
    </location>
</feature>
<reference evidence="12 13" key="1">
    <citation type="submission" date="2021-06" db="EMBL/GenBank/DDBJ databases">
        <authorList>
            <person name="Palmer J.M."/>
        </authorList>
    </citation>
    <scope>NUCLEOTIDE SEQUENCE [LARGE SCALE GENOMIC DNA]</scope>
    <source>
        <strain evidence="12 13">XC_2019</strain>
        <tissue evidence="12">Muscle</tissue>
    </source>
</reference>
<dbReference type="InterPro" id="IPR044722">
    <property type="entry name" value="SecA_SF2_C"/>
</dbReference>
<evidence type="ECO:0000256" key="6">
    <source>
        <dbReference type="ARBA" id="ARBA00022967"/>
    </source>
</evidence>
<proteinExistence type="predicted"/>
<keyword evidence="6" id="KW-1278">Translocase</keyword>
<dbReference type="Pfam" id="PF21090">
    <property type="entry name" value="P-loop_SecA"/>
    <property type="match status" value="1"/>
</dbReference>
<evidence type="ECO:0000256" key="3">
    <source>
        <dbReference type="ARBA" id="ARBA00022741"/>
    </source>
</evidence>
<gene>
    <name evidence="12" type="ORF">XENOCAPTIV_001759</name>
</gene>
<keyword evidence="13" id="KW-1185">Reference proteome</keyword>
<accession>A0ABV0REW3</accession>
<evidence type="ECO:0000256" key="5">
    <source>
        <dbReference type="ARBA" id="ARBA00022927"/>
    </source>
</evidence>
<dbReference type="InterPro" id="IPR001650">
    <property type="entry name" value="Helicase_C-like"/>
</dbReference>
<dbReference type="PROSITE" id="PS51194">
    <property type="entry name" value="HELICASE_CTER"/>
    <property type="match status" value="1"/>
</dbReference>
<dbReference type="PANTHER" id="PTHR30612">
    <property type="entry name" value="SECA INNER MEMBRANE COMPONENT OF SEC PROTEIN SECRETION SYSTEM"/>
    <property type="match status" value="1"/>
</dbReference>
<dbReference type="Gene3D" id="3.40.50.300">
    <property type="entry name" value="P-loop containing nucleotide triphosphate hydrolases"/>
    <property type="match status" value="2"/>
</dbReference>
<dbReference type="SUPFAM" id="SSF48452">
    <property type="entry name" value="TPR-like"/>
    <property type="match status" value="1"/>
</dbReference>
<keyword evidence="5" id="KW-0653">Protein transport</keyword>
<dbReference type="PROSITE" id="PS51196">
    <property type="entry name" value="SECA_MOTOR_DEAD"/>
    <property type="match status" value="1"/>
</dbReference>
<evidence type="ECO:0000313" key="13">
    <source>
        <dbReference type="Proteomes" id="UP001434883"/>
    </source>
</evidence>
<dbReference type="SUPFAM" id="SSF52540">
    <property type="entry name" value="P-loop containing nucleoside triphosphate hydrolases"/>
    <property type="match status" value="2"/>
</dbReference>
<comment type="caution">
    <text evidence="12">The sequence shown here is derived from an EMBL/GenBank/DDBJ whole genome shotgun (WGS) entry which is preliminary data.</text>
</comment>
<evidence type="ECO:0000256" key="7">
    <source>
        <dbReference type="ARBA" id="ARBA00023010"/>
    </source>
</evidence>
<keyword evidence="1" id="KW-0813">Transport</keyword>
<evidence type="ECO:0000256" key="4">
    <source>
        <dbReference type="ARBA" id="ARBA00022840"/>
    </source>
</evidence>
<evidence type="ECO:0000256" key="2">
    <source>
        <dbReference type="ARBA" id="ARBA00022490"/>
    </source>
</evidence>
<dbReference type="PANTHER" id="PTHR30612:SF0">
    <property type="entry name" value="CHLOROPLAST PROTEIN-TRANSPORTING ATPASE"/>
    <property type="match status" value="1"/>
</dbReference>
<keyword evidence="2" id="KW-0963">Cytoplasm</keyword>
<feature type="domain" description="Helicase ATP-binding" evidence="9">
    <location>
        <begin position="282"/>
        <end position="417"/>
    </location>
</feature>
<dbReference type="Proteomes" id="UP001434883">
    <property type="component" value="Unassembled WGS sequence"/>
</dbReference>